<reference evidence="3 4" key="1">
    <citation type="journal article" date="2015" name="Genome Announc.">
        <title>Expanding the biotechnology potential of lactobacilli through comparative genomics of 213 strains and associated genera.</title>
        <authorList>
            <person name="Sun Z."/>
            <person name="Harris H.M."/>
            <person name="McCann A."/>
            <person name="Guo C."/>
            <person name="Argimon S."/>
            <person name="Zhang W."/>
            <person name="Yang X."/>
            <person name="Jeffery I.B."/>
            <person name="Cooney J.C."/>
            <person name="Kagawa T.F."/>
            <person name="Liu W."/>
            <person name="Song Y."/>
            <person name="Salvetti E."/>
            <person name="Wrobel A."/>
            <person name="Rasinkangas P."/>
            <person name="Parkhill J."/>
            <person name="Rea M.C."/>
            <person name="O'Sullivan O."/>
            <person name="Ritari J."/>
            <person name="Douillard F.P."/>
            <person name="Paul Ross R."/>
            <person name="Yang R."/>
            <person name="Briner A.E."/>
            <person name="Felis G.E."/>
            <person name="de Vos W.M."/>
            <person name="Barrangou R."/>
            <person name="Klaenhammer T.R."/>
            <person name="Caufield P.W."/>
            <person name="Cui Y."/>
            <person name="Zhang H."/>
            <person name="O'Toole P.W."/>
        </authorList>
    </citation>
    <scope>NUCLEOTIDE SEQUENCE [LARGE SCALE GENOMIC DNA]</scope>
    <source>
        <strain evidence="3 4">DSM 14340</strain>
    </source>
</reference>
<dbReference type="PANTHER" id="PTHR40448">
    <property type="entry name" value="TWO-COMPONENT SENSOR HISTIDINE KINASE"/>
    <property type="match status" value="1"/>
</dbReference>
<dbReference type="Pfam" id="PF14501">
    <property type="entry name" value="HATPase_c_5"/>
    <property type="match status" value="1"/>
</dbReference>
<keyword evidence="1" id="KW-0812">Transmembrane</keyword>
<feature type="transmembrane region" description="Helical" evidence="1">
    <location>
        <begin position="153"/>
        <end position="175"/>
    </location>
</feature>
<keyword evidence="1" id="KW-0472">Membrane</keyword>
<sequence>MYIYSVNQIIFSDIITNILMMLFFSRLVNTKYCKIRYTIFAIFIGLIGWFFVDIAESVTLLVFSIYYVYQRKCWYSFETLAFIFVLCCDTLLANLSTFLVHLIFEQTSWASMFLTIAINACLYLVLMLSVPFVSDKLTNFKTSNLNDQRLLKIVINFALVIFLSLQLIQFVADIFDIAVVFQWLLILFTSFFIIATIIVMFYFIRSYQIILKKRAEEKEKQTLAAYTEKLETNYTYLRKFKHDYQNILLSLSEYIKQSNQPDLKSYYAQIVDQTQQILETDNLRFDGLEYIKIPALRSLTYQKLVIARQCGIKTYLEARTDITETPINIVKLIRVLGILFDNAIEETQQQENGSIRIAYIKYNATELEIIIQNTVATGSNVVINKIFNDGYTTKGNGHGTGLSTVKKIIDNTPNMTLETKMLAGQYRIIIDLIKE</sequence>
<feature type="domain" description="Sensor histidine kinase NatK-like C-terminal" evidence="2">
    <location>
        <begin position="328"/>
        <end position="420"/>
    </location>
</feature>
<keyword evidence="1" id="KW-1133">Transmembrane helix</keyword>
<dbReference type="GO" id="GO:0042802">
    <property type="term" value="F:identical protein binding"/>
    <property type="evidence" value="ECO:0007669"/>
    <property type="project" value="TreeGrafter"/>
</dbReference>
<protein>
    <submittedName>
        <fullName evidence="3">Histidine protein kinase</fullName>
    </submittedName>
</protein>
<dbReference type="GO" id="GO:0016301">
    <property type="term" value="F:kinase activity"/>
    <property type="evidence" value="ECO:0007669"/>
    <property type="project" value="UniProtKB-KW"/>
</dbReference>
<feature type="transmembrane region" description="Helical" evidence="1">
    <location>
        <begin position="181"/>
        <end position="204"/>
    </location>
</feature>
<evidence type="ECO:0000256" key="1">
    <source>
        <dbReference type="SAM" id="Phobius"/>
    </source>
</evidence>
<dbReference type="STRING" id="1423747.FC69_GL000254"/>
<dbReference type="RefSeq" id="WP_056950733.1">
    <property type="nucleotide sequence ID" value="NZ_AZEX01000068.1"/>
</dbReference>
<feature type="transmembrane region" description="Helical" evidence="1">
    <location>
        <begin position="80"/>
        <end position="104"/>
    </location>
</feature>
<dbReference type="Gene3D" id="3.30.565.10">
    <property type="entry name" value="Histidine kinase-like ATPase, C-terminal domain"/>
    <property type="match status" value="1"/>
</dbReference>
<evidence type="ECO:0000313" key="3">
    <source>
        <dbReference type="EMBL" id="KRL58602.1"/>
    </source>
</evidence>
<gene>
    <name evidence="3" type="ORF">FC69_GL000254</name>
</gene>
<dbReference type="OrthoDB" id="1652078at2"/>
<feature type="transmembrane region" description="Helical" evidence="1">
    <location>
        <begin position="110"/>
        <end position="133"/>
    </location>
</feature>
<dbReference type="PANTHER" id="PTHR40448:SF1">
    <property type="entry name" value="TWO-COMPONENT SENSOR HISTIDINE KINASE"/>
    <property type="match status" value="1"/>
</dbReference>
<name>A0A0R1RW63_9LACO</name>
<keyword evidence="3" id="KW-0808">Transferase</keyword>
<dbReference type="PATRIC" id="fig|1423747.3.peg.261"/>
<dbReference type="SUPFAM" id="SSF55874">
    <property type="entry name" value="ATPase domain of HSP90 chaperone/DNA topoisomerase II/histidine kinase"/>
    <property type="match status" value="1"/>
</dbReference>
<feature type="transmembrane region" description="Helical" evidence="1">
    <location>
        <begin position="9"/>
        <end position="28"/>
    </location>
</feature>
<comment type="caution">
    <text evidence="3">The sequence shown here is derived from an EMBL/GenBank/DDBJ whole genome shotgun (WGS) entry which is preliminary data.</text>
</comment>
<dbReference type="AlphaFoldDB" id="A0A0R1RW63"/>
<proteinExistence type="predicted"/>
<feature type="transmembrane region" description="Helical" evidence="1">
    <location>
        <begin position="40"/>
        <end position="68"/>
    </location>
</feature>
<dbReference type="eggNOG" id="COG3290">
    <property type="taxonomic scope" value="Bacteria"/>
</dbReference>
<dbReference type="Proteomes" id="UP000051264">
    <property type="component" value="Unassembled WGS sequence"/>
</dbReference>
<accession>A0A0R1RW63</accession>
<evidence type="ECO:0000313" key="4">
    <source>
        <dbReference type="Proteomes" id="UP000051264"/>
    </source>
</evidence>
<dbReference type="InterPro" id="IPR032834">
    <property type="entry name" value="NatK-like_C"/>
</dbReference>
<keyword evidence="3" id="KW-0418">Kinase</keyword>
<dbReference type="EMBL" id="AZEX01000068">
    <property type="protein sequence ID" value="KRL58602.1"/>
    <property type="molecule type" value="Genomic_DNA"/>
</dbReference>
<dbReference type="InterPro" id="IPR036890">
    <property type="entry name" value="HATPase_C_sf"/>
</dbReference>
<evidence type="ECO:0000259" key="2">
    <source>
        <dbReference type="Pfam" id="PF14501"/>
    </source>
</evidence>
<organism evidence="3 4">
    <name type="scientific">Latilactobacillus fuchuensis DSM 14340 = JCM 11249</name>
    <dbReference type="NCBI Taxonomy" id="1423747"/>
    <lineage>
        <taxon>Bacteria</taxon>
        <taxon>Bacillati</taxon>
        <taxon>Bacillota</taxon>
        <taxon>Bacilli</taxon>
        <taxon>Lactobacillales</taxon>
        <taxon>Lactobacillaceae</taxon>
        <taxon>Latilactobacillus</taxon>
    </lineage>
</organism>